<keyword evidence="2" id="KW-1185">Reference proteome</keyword>
<protein>
    <submittedName>
        <fullName evidence="1">Uncharacterized protein</fullName>
    </submittedName>
</protein>
<dbReference type="EMBL" id="AWUE01015683">
    <property type="protein sequence ID" value="OMO96171.1"/>
    <property type="molecule type" value="Genomic_DNA"/>
</dbReference>
<evidence type="ECO:0000313" key="2">
    <source>
        <dbReference type="Proteomes" id="UP000187203"/>
    </source>
</evidence>
<name>A0A1R3JN07_9ROSI</name>
<proteinExistence type="predicted"/>
<dbReference type="Proteomes" id="UP000187203">
    <property type="component" value="Unassembled WGS sequence"/>
</dbReference>
<accession>A0A1R3JN07</accession>
<gene>
    <name evidence="1" type="ORF">COLO4_15463</name>
</gene>
<sequence length="74" mass="8446">MLPKAFSRDPLTRSVTSFPRAKPESFRSGLNRGYLHPFQSLCFTVESLRLQGDNKTGVGTSWLLMRQMKKPSEE</sequence>
<reference evidence="2" key="1">
    <citation type="submission" date="2013-09" db="EMBL/GenBank/DDBJ databases">
        <title>Corchorus olitorius genome sequencing.</title>
        <authorList>
            <person name="Alam M."/>
            <person name="Haque M.S."/>
            <person name="Islam M.S."/>
            <person name="Emdad E.M."/>
            <person name="Islam M.M."/>
            <person name="Ahmed B."/>
            <person name="Halim A."/>
            <person name="Hossen Q.M.M."/>
            <person name="Hossain M.Z."/>
            <person name="Ahmed R."/>
            <person name="Khan M.M."/>
            <person name="Islam R."/>
            <person name="Rashid M.M."/>
            <person name="Khan S.A."/>
            <person name="Rahman M.S."/>
            <person name="Alam M."/>
            <person name="Yahiya A.S."/>
            <person name="Khan M.S."/>
            <person name="Azam M.S."/>
            <person name="Haque T."/>
            <person name="Lashkar M.Z.H."/>
            <person name="Akhand A.I."/>
            <person name="Morshed G."/>
            <person name="Roy S."/>
            <person name="Uddin K.S."/>
            <person name="Rabeya T."/>
            <person name="Hossain A.S."/>
            <person name="Chowdhury A."/>
            <person name="Snigdha A.R."/>
            <person name="Mortoza M.S."/>
            <person name="Matin S.A."/>
            <person name="Hoque S.M.E."/>
            <person name="Islam M.K."/>
            <person name="Roy D.K."/>
            <person name="Haider R."/>
            <person name="Moosa M.M."/>
            <person name="Elias S.M."/>
            <person name="Hasan A.M."/>
            <person name="Jahan S."/>
            <person name="Shafiuddin M."/>
            <person name="Mahmood N."/>
            <person name="Shommy N.S."/>
        </authorList>
    </citation>
    <scope>NUCLEOTIDE SEQUENCE [LARGE SCALE GENOMIC DNA]</scope>
    <source>
        <strain evidence="2">cv. O-4</strain>
    </source>
</reference>
<evidence type="ECO:0000313" key="1">
    <source>
        <dbReference type="EMBL" id="OMO96171.1"/>
    </source>
</evidence>
<organism evidence="1 2">
    <name type="scientific">Corchorus olitorius</name>
    <dbReference type="NCBI Taxonomy" id="93759"/>
    <lineage>
        <taxon>Eukaryota</taxon>
        <taxon>Viridiplantae</taxon>
        <taxon>Streptophyta</taxon>
        <taxon>Embryophyta</taxon>
        <taxon>Tracheophyta</taxon>
        <taxon>Spermatophyta</taxon>
        <taxon>Magnoliopsida</taxon>
        <taxon>eudicotyledons</taxon>
        <taxon>Gunneridae</taxon>
        <taxon>Pentapetalae</taxon>
        <taxon>rosids</taxon>
        <taxon>malvids</taxon>
        <taxon>Malvales</taxon>
        <taxon>Malvaceae</taxon>
        <taxon>Grewioideae</taxon>
        <taxon>Apeibeae</taxon>
        <taxon>Corchorus</taxon>
    </lineage>
</organism>
<dbReference type="AlphaFoldDB" id="A0A1R3JN07"/>
<comment type="caution">
    <text evidence="1">The sequence shown here is derived from an EMBL/GenBank/DDBJ whole genome shotgun (WGS) entry which is preliminary data.</text>
</comment>